<dbReference type="InterPro" id="IPR055360">
    <property type="entry name" value="bAvd"/>
</dbReference>
<keyword evidence="3" id="KW-1185">Reference proteome</keyword>
<accession>A0A934N201</accession>
<dbReference type="Gene3D" id="1.20.1440.60">
    <property type="entry name" value="23S rRNA-intervening sequence"/>
    <property type="match status" value="1"/>
</dbReference>
<proteinExistence type="predicted"/>
<organism evidence="2 3">
    <name type="scientific">Marinomonas transparens</name>
    <dbReference type="NCBI Taxonomy" id="2795388"/>
    <lineage>
        <taxon>Bacteria</taxon>
        <taxon>Pseudomonadati</taxon>
        <taxon>Pseudomonadota</taxon>
        <taxon>Gammaproteobacteria</taxon>
        <taxon>Oceanospirillales</taxon>
        <taxon>Oceanospirillaceae</taxon>
        <taxon>Marinomonas</taxon>
    </lineage>
</organism>
<evidence type="ECO:0000313" key="3">
    <source>
        <dbReference type="Proteomes" id="UP000628710"/>
    </source>
</evidence>
<dbReference type="InterPro" id="IPR036583">
    <property type="entry name" value="23S_rRNA_IVS_sf"/>
</dbReference>
<feature type="domain" description="bAvd-like" evidence="1">
    <location>
        <begin position="14"/>
        <end position="119"/>
    </location>
</feature>
<dbReference type="EMBL" id="JAEMNX010000045">
    <property type="protein sequence ID" value="MBJ7540025.1"/>
    <property type="molecule type" value="Genomic_DNA"/>
</dbReference>
<evidence type="ECO:0000259" key="1">
    <source>
        <dbReference type="Pfam" id="PF22296"/>
    </source>
</evidence>
<dbReference type="RefSeq" id="WP_199470418.1">
    <property type="nucleotide sequence ID" value="NZ_JAEMNX010000045.1"/>
</dbReference>
<dbReference type="NCBIfam" id="NF033474">
    <property type="entry name" value="DivGenRetAVD"/>
    <property type="match status" value="1"/>
</dbReference>
<protein>
    <submittedName>
        <fullName evidence="2">Diversity-generating retroelement protein Avd</fullName>
    </submittedName>
</protein>
<sequence length="120" mass="13917">MEQYRDAVISSEQMIIVKKFDQLANYIYPIVQNAPRQHGALRNKMLDAIFEQVELFMKAGKSGQKSKLYACDAGLAYIRYLLRFATHKDRRIMSIKQHEIALIKISEVGAMLNAWIKKVR</sequence>
<dbReference type="Proteomes" id="UP000628710">
    <property type="component" value="Unassembled WGS sequence"/>
</dbReference>
<dbReference type="CDD" id="cd16376">
    <property type="entry name" value="Avd_like"/>
    <property type="match status" value="1"/>
</dbReference>
<name>A0A934N201_9GAMM</name>
<gene>
    <name evidence="2" type="primary">avd</name>
    <name evidence="2" type="ORF">I8J31_20360</name>
</gene>
<comment type="caution">
    <text evidence="2">The sequence shown here is derived from an EMBL/GenBank/DDBJ whole genome shotgun (WGS) entry which is preliminary data.</text>
</comment>
<dbReference type="Pfam" id="PF22296">
    <property type="entry name" value="bAvd"/>
    <property type="match status" value="1"/>
</dbReference>
<reference evidence="2" key="1">
    <citation type="submission" date="2020-12" db="EMBL/GenBank/DDBJ databases">
        <title>Marinomonas arctica sp. nov., a psychrotolerant bacterium isolated from the Arctic.</title>
        <authorList>
            <person name="Zhang Y."/>
        </authorList>
    </citation>
    <scope>NUCLEOTIDE SEQUENCE</scope>
    <source>
        <strain evidence="2">C1424</strain>
    </source>
</reference>
<dbReference type="AlphaFoldDB" id="A0A934N201"/>
<evidence type="ECO:0000313" key="2">
    <source>
        <dbReference type="EMBL" id="MBJ7540025.1"/>
    </source>
</evidence>